<evidence type="ECO:0000256" key="1">
    <source>
        <dbReference type="SAM" id="SignalP"/>
    </source>
</evidence>
<keyword evidence="3" id="KW-1185">Reference proteome</keyword>
<keyword evidence="1" id="KW-0732">Signal</keyword>
<protein>
    <recommendedName>
        <fullName evidence="4">GH25 family protein</fullName>
    </recommendedName>
</protein>
<evidence type="ECO:0008006" key="4">
    <source>
        <dbReference type="Google" id="ProtNLM"/>
    </source>
</evidence>
<evidence type="ECO:0000313" key="3">
    <source>
        <dbReference type="Proteomes" id="UP000320811"/>
    </source>
</evidence>
<organism evidence="2 3">
    <name type="scientific">Chitinophaga polysaccharea</name>
    <dbReference type="NCBI Taxonomy" id="1293035"/>
    <lineage>
        <taxon>Bacteria</taxon>
        <taxon>Pseudomonadati</taxon>
        <taxon>Bacteroidota</taxon>
        <taxon>Chitinophagia</taxon>
        <taxon>Chitinophagales</taxon>
        <taxon>Chitinophagaceae</taxon>
        <taxon>Chitinophaga</taxon>
    </lineage>
</organism>
<evidence type="ECO:0000313" key="2">
    <source>
        <dbReference type="EMBL" id="TWF35361.1"/>
    </source>
</evidence>
<sequence length="238" mass="26611">MKQLLLSVILFFCVLSVRAHAIWIETSTTGKTGQSQEVNVFFGEYADNERDSVQHWFSNMKEFTLYLVTPDGKKEKLPCVPEGNHFKAVFTPAAAGAHTLLIDHTVADLYSGSKIHYYALGLVKVNGSLQGVDHLKTATDLGLVANHAQKHKTNQPENIQLHYKQQPLPTGLQLAIQSPAGWTKKYEAGKQGTVAFTPVWAGRYLLEGTYTENEKGEQAGKPYERIWHCVTYCMDVEK</sequence>
<dbReference type="Proteomes" id="UP000320811">
    <property type="component" value="Unassembled WGS sequence"/>
</dbReference>
<gene>
    <name evidence="2" type="ORF">FHW36_109151</name>
</gene>
<feature type="chain" id="PRO_5021810264" description="GH25 family protein" evidence="1">
    <location>
        <begin position="22"/>
        <end position="238"/>
    </location>
</feature>
<dbReference type="EMBL" id="VIWO01000009">
    <property type="protein sequence ID" value="TWF35361.1"/>
    <property type="molecule type" value="Genomic_DNA"/>
</dbReference>
<dbReference type="AlphaFoldDB" id="A0A561PB45"/>
<comment type="caution">
    <text evidence="2">The sequence shown here is derived from an EMBL/GenBank/DDBJ whole genome shotgun (WGS) entry which is preliminary data.</text>
</comment>
<proteinExistence type="predicted"/>
<dbReference type="RefSeq" id="WP_145673409.1">
    <property type="nucleotide sequence ID" value="NZ_VIWO01000009.1"/>
</dbReference>
<name>A0A561PB45_9BACT</name>
<feature type="signal peptide" evidence="1">
    <location>
        <begin position="1"/>
        <end position="21"/>
    </location>
</feature>
<reference evidence="2 3" key="1">
    <citation type="submission" date="2019-06" db="EMBL/GenBank/DDBJ databases">
        <title>Sorghum-associated microbial communities from plants grown in Nebraska, USA.</title>
        <authorList>
            <person name="Schachtman D."/>
        </authorList>
    </citation>
    <scope>NUCLEOTIDE SEQUENCE [LARGE SCALE GENOMIC DNA]</scope>
    <source>
        <strain evidence="2 3">1209</strain>
    </source>
</reference>
<dbReference type="OrthoDB" id="1148550at2"/>
<accession>A0A561PB45</accession>